<gene>
    <name evidence="1" type="ORF">IV01_17150</name>
</gene>
<sequence>MAEHDFRYSMLNPQHTLTECRTLAPGRYQVTGNGGSIHDQDELLVTIKGSKTLHMRLQVEKVRHLINPPGQWIAVAKGPVFDELAIHQWKVNCDGCSTVLDFEFMVDAKAGVSAQKPAAAARIAELGWKTVGEKHLCKKCQEKAA</sequence>
<accession>A0A085VFL5</accession>
<evidence type="ECO:0000313" key="2">
    <source>
        <dbReference type="Proteomes" id="UP000028631"/>
    </source>
</evidence>
<reference evidence="1 2" key="1">
    <citation type="submission" date="2014-07" db="EMBL/GenBank/DDBJ databases">
        <title>Draft Genome Sequences of Environmental Pseudomonas syringae strains.</title>
        <authorList>
            <person name="Baltrus D.A."/>
            <person name="Berge O."/>
            <person name="Morris C."/>
        </authorList>
    </citation>
    <scope>NUCLEOTIDE SEQUENCE [LARGE SCALE GENOMIC DNA]</scope>
    <source>
        <strain evidence="1 2">GAW0119</strain>
    </source>
</reference>
<dbReference type="OrthoDB" id="7002760at2"/>
<organism evidence="1 2">
    <name type="scientific">Pseudomonas syringae</name>
    <dbReference type="NCBI Taxonomy" id="317"/>
    <lineage>
        <taxon>Bacteria</taxon>
        <taxon>Pseudomonadati</taxon>
        <taxon>Pseudomonadota</taxon>
        <taxon>Gammaproteobacteria</taxon>
        <taxon>Pseudomonadales</taxon>
        <taxon>Pseudomonadaceae</taxon>
        <taxon>Pseudomonas</taxon>
    </lineage>
</organism>
<dbReference type="PATRIC" id="fig|317.175.peg.3572"/>
<comment type="caution">
    <text evidence="1">The sequence shown here is derived from an EMBL/GenBank/DDBJ whole genome shotgun (WGS) entry which is preliminary data.</text>
</comment>
<dbReference type="AlphaFoldDB" id="A0A085VFL5"/>
<dbReference type="Proteomes" id="UP000028631">
    <property type="component" value="Unassembled WGS sequence"/>
</dbReference>
<protein>
    <submittedName>
        <fullName evidence="1">Uncharacterized protein</fullName>
    </submittedName>
</protein>
<proteinExistence type="predicted"/>
<dbReference type="EMBL" id="JPQU01000046">
    <property type="protein sequence ID" value="KFE54228.1"/>
    <property type="molecule type" value="Genomic_DNA"/>
</dbReference>
<evidence type="ECO:0000313" key="1">
    <source>
        <dbReference type="EMBL" id="KFE54228.1"/>
    </source>
</evidence>
<keyword evidence="2" id="KW-1185">Reference proteome</keyword>
<name>A0A085VFL5_PSESX</name>
<dbReference type="RefSeq" id="WP_032629919.1">
    <property type="nucleotide sequence ID" value="NZ_JPQU01000046.1"/>
</dbReference>